<geneLocation type="plasmid" evidence="6">
    <name>II</name>
</geneLocation>
<proteinExistence type="inferred from homology"/>
<dbReference type="PRINTS" id="PR00080">
    <property type="entry name" value="SDRFAMILY"/>
</dbReference>
<evidence type="ECO:0000313" key="5">
    <source>
        <dbReference type="EMBL" id="CDN51213.1"/>
    </source>
</evidence>
<evidence type="ECO:0000313" key="6">
    <source>
        <dbReference type="Proteomes" id="UP000028181"/>
    </source>
</evidence>
<dbReference type="InterPro" id="IPR036291">
    <property type="entry name" value="NAD(P)-bd_dom_sf"/>
</dbReference>
<dbReference type="OrthoDB" id="9793825at2"/>
<accession>A0A068SYE4</accession>
<dbReference type="SMART" id="SM00822">
    <property type="entry name" value="PKS_KR"/>
    <property type="match status" value="1"/>
</dbReference>
<dbReference type="NCBIfam" id="NF004824">
    <property type="entry name" value="PRK06180.1"/>
    <property type="match status" value="1"/>
</dbReference>
<keyword evidence="2" id="KW-0560">Oxidoreductase</keyword>
<evidence type="ECO:0000256" key="3">
    <source>
        <dbReference type="RuleBase" id="RU000363"/>
    </source>
</evidence>
<name>A0A068SYE4_NEOGA</name>
<gene>
    <name evidence="5" type="ORF">RG540_PA05360</name>
</gene>
<dbReference type="CDD" id="cd05374">
    <property type="entry name" value="17beta-HSD-like_SDR_c"/>
    <property type="match status" value="1"/>
</dbReference>
<dbReference type="InterPro" id="IPR057326">
    <property type="entry name" value="KR_dom"/>
</dbReference>
<evidence type="ECO:0000256" key="2">
    <source>
        <dbReference type="ARBA" id="ARBA00023002"/>
    </source>
</evidence>
<dbReference type="InterPro" id="IPR020904">
    <property type="entry name" value="Sc_DH/Rdtase_CS"/>
</dbReference>
<protein>
    <submittedName>
        <fullName evidence="5">Short-chain dehydrogenase of various substrate specificities</fullName>
    </submittedName>
</protein>
<dbReference type="HOGENOM" id="CLU_010194_2_9_5"/>
<dbReference type="PANTHER" id="PTHR43976">
    <property type="entry name" value="SHORT CHAIN DEHYDROGENASE"/>
    <property type="match status" value="1"/>
</dbReference>
<organism evidence="5 6">
    <name type="scientific">Neorhizobium galegae bv. orientalis str. HAMBI 540</name>
    <dbReference type="NCBI Taxonomy" id="1028800"/>
    <lineage>
        <taxon>Bacteria</taxon>
        <taxon>Pseudomonadati</taxon>
        <taxon>Pseudomonadota</taxon>
        <taxon>Alphaproteobacteria</taxon>
        <taxon>Hyphomicrobiales</taxon>
        <taxon>Rhizobiaceae</taxon>
        <taxon>Rhizobium/Agrobacterium group</taxon>
        <taxon>Neorhizobium</taxon>
    </lineage>
</organism>
<dbReference type="GO" id="GO:0016491">
    <property type="term" value="F:oxidoreductase activity"/>
    <property type="evidence" value="ECO:0007669"/>
    <property type="project" value="UniProtKB-KW"/>
</dbReference>
<dbReference type="InterPro" id="IPR002347">
    <property type="entry name" value="SDR_fam"/>
</dbReference>
<dbReference type="KEGG" id="ngg:RG540_PA05360"/>
<sequence>MTDVQAPVWFITGCSTGFGRELAKLTIERGWPTVVTARGRDRVADLADGKDHVLALDLDVTDMKQISDAVSAAEQKYGRIDVLVNNAGYGYQASIEEGEEDEIRAMFDANVFGLFAMTRAVLPGMRAKRKGHILNITSMAGFMGLPSSGYYAASKHAVEGFSDALAMEGAPLGIRVTCVEPGPFRTDWAGRSLKQTPSTIADYAETAAARMGATSGYSGRQPGDPVRAGEAMIAATEADQAPRHLVLGAIAYNAVTQKLNERLAQIELWEDISLSADFPS</sequence>
<evidence type="ECO:0000259" key="4">
    <source>
        <dbReference type="SMART" id="SM00822"/>
    </source>
</evidence>
<dbReference type="PANTHER" id="PTHR43976:SF16">
    <property type="entry name" value="SHORT-CHAIN DEHYDROGENASE_REDUCTASE FAMILY PROTEIN"/>
    <property type="match status" value="1"/>
</dbReference>
<dbReference type="AlphaFoldDB" id="A0A068SYE4"/>
<keyword evidence="5" id="KW-0614">Plasmid</keyword>
<dbReference type="PATRIC" id="fig|1028800.3.peg.5154"/>
<dbReference type="EMBL" id="HG938354">
    <property type="protein sequence ID" value="CDN51213.1"/>
    <property type="molecule type" value="Genomic_DNA"/>
</dbReference>
<reference evidence="6" key="1">
    <citation type="journal article" date="2014" name="BMC Genomics">
        <title>Genome sequencing of two Neorhizobium galegae strains reveals a noeT gene responsible for the unusual acetylation of the nodulation factors.</title>
        <authorList>
            <person name="Osterman J."/>
            <person name="Marsh J."/>
            <person name="Laine P.K."/>
            <person name="Zeng Z."/>
            <person name="Alatalo E."/>
            <person name="Sullivan J.T."/>
            <person name="Young J.P."/>
            <person name="Thomas-Oates J."/>
            <person name="Paulin L."/>
            <person name="Lindstrom K."/>
        </authorList>
    </citation>
    <scope>NUCLEOTIDE SEQUENCE [LARGE SCALE GENOMIC DNA]</scope>
    <source>
        <strain evidence="6">HAMBI 540</strain>
    </source>
</reference>
<dbReference type="RefSeq" id="WP_041364594.1">
    <property type="nucleotide sequence ID" value="NZ_HG938354.1"/>
</dbReference>
<dbReference type="PROSITE" id="PS00061">
    <property type="entry name" value="ADH_SHORT"/>
    <property type="match status" value="1"/>
</dbReference>
<dbReference type="SUPFAM" id="SSF51735">
    <property type="entry name" value="NAD(P)-binding Rossmann-fold domains"/>
    <property type="match status" value="1"/>
</dbReference>
<keyword evidence="6" id="KW-1185">Reference proteome</keyword>
<feature type="domain" description="Ketoreductase" evidence="4">
    <location>
        <begin position="7"/>
        <end position="191"/>
    </location>
</feature>
<dbReference type="eggNOG" id="COG4221">
    <property type="taxonomic scope" value="Bacteria"/>
</dbReference>
<dbReference type="Pfam" id="PF00106">
    <property type="entry name" value="adh_short"/>
    <property type="match status" value="1"/>
</dbReference>
<dbReference type="InterPro" id="IPR051911">
    <property type="entry name" value="SDR_oxidoreductase"/>
</dbReference>
<dbReference type="PRINTS" id="PR00081">
    <property type="entry name" value="GDHRDH"/>
</dbReference>
<dbReference type="Gene3D" id="3.40.50.720">
    <property type="entry name" value="NAD(P)-binding Rossmann-like Domain"/>
    <property type="match status" value="1"/>
</dbReference>
<comment type="similarity">
    <text evidence="1 3">Belongs to the short-chain dehydrogenases/reductases (SDR) family.</text>
</comment>
<evidence type="ECO:0000256" key="1">
    <source>
        <dbReference type="ARBA" id="ARBA00006484"/>
    </source>
</evidence>
<dbReference type="Proteomes" id="UP000028181">
    <property type="component" value="Plasmid pHAMBI540a"/>
</dbReference>
<dbReference type="GeneID" id="24260872"/>